<reference evidence="8" key="1">
    <citation type="journal article" date="2023" name="G3 (Bethesda)">
        <title>Whole genome assembly and annotation of the endangered Caribbean coral Acropora cervicornis.</title>
        <authorList>
            <person name="Selwyn J.D."/>
            <person name="Vollmer S.V."/>
        </authorList>
    </citation>
    <scope>NUCLEOTIDE SEQUENCE</scope>
    <source>
        <strain evidence="8">K2</strain>
    </source>
</reference>
<keyword evidence="1" id="KW-0031">Aminopeptidase</keyword>
<dbReference type="InterPro" id="IPR040043">
    <property type="entry name" value="ACTMAP"/>
</dbReference>
<name>A0AAD9QIA2_ACRCE</name>
<dbReference type="PANTHER" id="PTHR28631:SF1">
    <property type="entry name" value="ACTIN MATURATION PROTEASE"/>
    <property type="match status" value="1"/>
</dbReference>
<evidence type="ECO:0000256" key="4">
    <source>
        <dbReference type="ARBA" id="ARBA00034725"/>
    </source>
</evidence>
<evidence type="ECO:0000256" key="2">
    <source>
        <dbReference type="ARBA" id="ARBA00022670"/>
    </source>
</evidence>
<keyword evidence="2" id="KW-0645">Protease</keyword>
<evidence type="ECO:0000313" key="8">
    <source>
        <dbReference type="EMBL" id="KAK2561851.1"/>
    </source>
</evidence>
<comment type="similarity">
    <text evidence="4">Belongs to the ACTMAP family.</text>
</comment>
<protein>
    <recommendedName>
        <fullName evidence="5">Actin maturation protease</fullName>
    </recommendedName>
    <alternativeName>
        <fullName evidence="6">Actin aminopeptidase ACTMAP</fullName>
    </alternativeName>
</protein>
<comment type="caution">
    <text evidence="8">The sequence shown here is derived from an EMBL/GenBank/DDBJ whole genome shotgun (WGS) entry which is preliminary data.</text>
</comment>
<gene>
    <name evidence="8" type="ORF">P5673_015242</name>
</gene>
<comment type="catalytic activity">
    <reaction evidence="7">
        <text>N-terminal N(alpha)-acetyl-L-cysteinyl-L-aspartyl-[protein] + H2O = N-terminal L-aspartyl-[protein] + N-acetyl-L-cysteine</text>
        <dbReference type="Rhea" id="RHEA:74579"/>
        <dbReference type="Rhea" id="RHEA-COMP:12669"/>
        <dbReference type="Rhea" id="RHEA-COMP:18395"/>
        <dbReference type="ChEBI" id="CHEBI:15377"/>
        <dbReference type="ChEBI" id="CHEBI:64720"/>
        <dbReference type="ChEBI" id="CHEBI:78236"/>
        <dbReference type="ChEBI" id="CHEBI:193599"/>
    </reaction>
    <physiologicalReaction direction="left-to-right" evidence="7">
        <dbReference type="Rhea" id="RHEA:74580"/>
    </physiologicalReaction>
</comment>
<dbReference type="AlphaFoldDB" id="A0AAD9QIA2"/>
<evidence type="ECO:0000256" key="1">
    <source>
        <dbReference type="ARBA" id="ARBA00022438"/>
    </source>
</evidence>
<sequence length="280" mass="30978">MTEVNCTSASVRDVKKQCREIIQHITANRSLQAENSKWLLCNREVPSRLQGKLPRCGLSALSMANDLLRNPDDLSLKSDLARHEEQELDNLLKLAQLRGFSEHGEMYSAENLAELAKEFYGHKCIVLNGGLNDGNFIVSEITGGSAVLVAYDADKNHEPCQQNGHRAHWALVTGVLCELHGNSYEWKVCQQDAGYPALFHAVPSSDISFPKNCQAQHIHLCAKHGKSRHTAVWSMTNVANSNANLFELDPNKMRNGSFVVPEGGIFVGLCGKIVVMSNQR</sequence>
<dbReference type="Proteomes" id="UP001249851">
    <property type="component" value="Unassembled WGS sequence"/>
</dbReference>
<dbReference type="PANTHER" id="PTHR28631">
    <property type="entry name" value="UPF0692 PROTEIN C19ORF54"/>
    <property type="match status" value="1"/>
</dbReference>
<reference evidence="8" key="2">
    <citation type="journal article" date="2023" name="Science">
        <title>Genomic signatures of disease resistance in endangered staghorn corals.</title>
        <authorList>
            <person name="Vollmer S.V."/>
            <person name="Selwyn J.D."/>
            <person name="Despard B.A."/>
            <person name="Roesel C.L."/>
        </authorList>
    </citation>
    <scope>NUCLEOTIDE SEQUENCE</scope>
    <source>
        <strain evidence="8">K2</strain>
    </source>
</reference>
<evidence type="ECO:0000256" key="6">
    <source>
        <dbReference type="ARBA" id="ARBA00034908"/>
    </source>
</evidence>
<keyword evidence="3" id="KW-0378">Hydrolase</keyword>
<keyword evidence="9" id="KW-1185">Reference proteome</keyword>
<evidence type="ECO:0000313" key="9">
    <source>
        <dbReference type="Proteomes" id="UP001249851"/>
    </source>
</evidence>
<evidence type="ECO:0000256" key="3">
    <source>
        <dbReference type="ARBA" id="ARBA00022801"/>
    </source>
</evidence>
<dbReference type="EMBL" id="JARQWQ010000031">
    <property type="protein sequence ID" value="KAK2561851.1"/>
    <property type="molecule type" value="Genomic_DNA"/>
</dbReference>
<dbReference type="GO" id="GO:0004177">
    <property type="term" value="F:aminopeptidase activity"/>
    <property type="evidence" value="ECO:0007669"/>
    <property type="project" value="UniProtKB-KW"/>
</dbReference>
<evidence type="ECO:0000256" key="7">
    <source>
        <dbReference type="ARBA" id="ARBA00049041"/>
    </source>
</evidence>
<dbReference type="Pfam" id="PF21646">
    <property type="entry name" value="ACTMAP-like_C"/>
    <property type="match status" value="1"/>
</dbReference>
<evidence type="ECO:0000256" key="5">
    <source>
        <dbReference type="ARBA" id="ARBA00034848"/>
    </source>
</evidence>
<dbReference type="GO" id="GO:0006508">
    <property type="term" value="P:proteolysis"/>
    <property type="evidence" value="ECO:0007669"/>
    <property type="project" value="UniProtKB-KW"/>
</dbReference>
<proteinExistence type="inferred from homology"/>
<accession>A0AAD9QIA2</accession>
<organism evidence="8 9">
    <name type="scientific">Acropora cervicornis</name>
    <name type="common">Staghorn coral</name>
    <dbReference type="NCBI Taxonomy" id="6130"/>
    <lineage>
        <taxon>Eukaryota</taxon>
        <taxon>Metazoa</taxon>
        <taxon>Cnidaria</taxon>
        <taxon>Anthozoa</taxon>
        <taxon>Hexacorallia</taxon>
        <taxon>Scleractinia</taxon>
        <taxon>Astrocoeniina</taxon>
        <taxon>Acroporidae</taxon>
        <taxon>Acropora</taxon>
    </lineage>
</organism>